<dbReference type="EMBL" id="BSXS01004615">
    <property type="protein sequence ID" value="GME83248.1"/>
    <property type="molecule type" value="Genomic_DNA"/>
</dbReference>
<gene>
    <name evidence="1" type="ORF">Amon02_000605200</name>
</gene>
<proteinExistence type="predicted"/>
<comment type="caution">
    <text evidence="1">The sequence shown here is derived from an EMBL/GenBank/DDBJ whole genome shotgun (WGS) entry which is preliminary data.</text>
</comment>
<evidence type="ECO:0000313" key="1">
    <source>
        <dbReference type="EMBL" id="GME83248.1"/>
    </source>
</evidence>
<accession>A0ACB5T8D0</accession>
<reference evidence="1" key="1">
    <citation type="submission" date="2023-04" db="EMBL/GenBank/DDBJ databases">
        <title>Ambrosiozyma monospora NBRC 10751.</title>
        <authorList>
            <person name="Ichikawa N."/>
            <person name="Sato H."/>
            <person name="Tonouchi N."/>
        </authorList>
    </citation>
    <scope>NUCLEOTIDE SEQUENCE</scope>
    <source>
        <strain evidence="1">NBRC 10751</strain>
    </source>
</reference>
<sequence length="119" mass="13401">MVFKKRAINLDIEKELQEMEESARLLEELKAKEKAEAKEKTREERIARRAARREAAEFEAGSETSKTDVEVQEDGPKTPLSSISVTIKSIPKEEPVAEAKDEDKNVGKTDESKPEDTKA</sequence>
<evidence type="ECO:0000313" key="2">
    <source>
        <dbReference type="Proteomes" id="UP001165064"/>
    </source>
</evidence>
<protein>
    <submittedName>
        <fullName evidence="1">Unnamed protein product</fullName>
    </submittedName>
</protein>
<organism evidence="1 2">
    <name type="scientific">Ambrosiozyma monospora</name>
    <name type="common">Yeast</name>
    <name type="synonym">Endomycopsis monosporus</name>
    <dbReference type="NCBI Taxonomy" id="43982"/>
    <lineage>
        <taxon>Eukaryota</taxon>
        <taxon>Fungi</taxon>
        <taxon>Dikarya</taxon>
        <taxon>Ascomycota</taxon>
        <taxon>Saccharomycotina</taxon>
        <taxon>Pichiomycetes</taxon>
        <taxon>Pichiales</taxon>
        <taxon>Pichiaceae</taxon>
        <taxon>Ambrosiozyma</taxon>
    </lineage>
</organism>
<name>A0ACB5T8D0_AMBMO</name>
<keyword evidence="2" id="KW-1185">Reference proteome</keyword>
<dbReference type="Proteomes" id="UP001165064">
    <property type="component" value="Unassembled WGS sequence"/>
</dbReference>